<dbReference type="AlphaFoldDB" id="A0AAP7IFF7"/>
<proteinExistence type="predicted"/>
<sequence length="163" mass="18803">MKTKVYYMLMGVVLGALILGGIGMTGKVFAMKQEADKQSEYEQAHTQKKADLPLKTLTERHKEIRNEFYSAEQKINENQSVDKHIGKIEKQVKDYERKVIIKEGKSDIVNGYLTALDDLKEANDNVKKGEQTNKGIIEDIHYNLMENHREIAKIERDFEEDKS</sequence>
<gene>
    <name evidence="2" type="ORF">ASS94_00075</name>
</gene>
<comment type="caution">
    <text evidence="2">The sequence shown here is derived from an EMBL/GenBank/DDBJ whole genome shotgun (WGS) entry which is preliminary data.</text>
</comment>
<evidence type="ECO:0000256" key="1">
    <source>
        <dbReference type="SAM" id="Coils"/>
    </source>
</evidence>
<dbReference type="RefSeq" id="WP_069854221.1">
    <property type="nucleotide sequence ID" value="NZ_LNPX01000001.1"/>
</dbReference>
<protein>
    <submittedName>
        <fullName evidence="2">Uncharacterized protein</fullName>
    </submittedName>
</protein>
<name>A0AAP7IFF7_9STAP</name>
<dbReference type="Proteomes" id="UP000095464">
    <property type="component" value="Unassembled WGS sequence"/>
</dbReference>
<feature type="coiled-coil region" evidence="1">
    <location>
        <begin position="54"/>
        <end position="98"/>
    </location>
</feature>
<organism evidence="2 3">
    <name type="scientific">Staphylococcus equorum</name>
    <dbReference type="NCBI Taxonomy" id="246432"/>
    <lineage>
        <taxon>Bacteria</taxon>
        <taxon>Bacillati</taxon>
        <taxon>Bacillota</taxon>
        <taxon>Bacilli</taxon>
        <taxon>Bacillales</taxon>
        <taxon>Staphylococcaceae</taxon>
        <taxon>Staphylococcus</taxon>
    </lineage>
</organism>
<accession>A0AAP7IFF7</accession>
<evidence type="ECO:0000313" key="3">
    <source>
        <dbReference type="Proteomes" id="UP000095464"/>
    </source>
</evidence>
<evidence type="ECO:0000313" key="2">
    <source>
        <dbReference type="EMBL" id="OEK59095.1"/>
    </source>
</evidence>
<reference evidence="3" key="1">
    <citation type="submission" date="2015-11" db="EMBL/GenBank/DDBJ databases">
        <title>Genomic diversity of Staphylococcus saprophyticus strains from urinary tract infections, animal surfaces, and fermented foods.</title>
        <authorList>
            <person name="Wolfe B.E."/>
        </authorList>
    </citation>
    <scope>NUCLEOTIDE SEQUENCE [LARGE SCALE GENOMIC DNA]</scope>
    <source>
        <strain evidence="3">738_7</strain>
    </source>
</reference>
<dbReference type="EMBL" id="LNPX01000001">
    <property type="protein sequence ID" value="OEK59095.1"/>
    <property type="molecule type" value="Genomic_DNA"/>
</dbReference>
<keyword evidence="1" id="KW-0175">Coiled coil</keyword>